<evidence type="ECO:0000313" key="4">
    <source>
        <dbReference type="EMBL" id="CAH3113113.1"/>
    </source>
</evidence>
<dbReference type="EMBL" id="CALNXJ010000013">
    <property type="protein sequence ID" value="CAH3113113.1"/>
    <property type="molecule type" value="Genomic_DNA"/>
</dbReference>
<accession>A0AAU9WFU7</accession>
<keyword evidence="1" id="KW-0812">Transmembrane</keyword>
<gene>
    <name evidence="4" type="ORF">PMEA_00004796</name>
</gene>
<dbReference type="Pfam" id="PF25898">
    <property type="entry name" value="LolA_2nd_metazoa"/>
    <property type="match status" value="1"/>
</dbReference>
<keyword evidence="5" id="KW-1185">Reference proteome</keyword>
<dbReference type="PANTHER" id="PTHR36902">
    <property type="entry name" value="ENRICHED IN SURFACE-LABELED PROTEOME PROTEIN 9"/>
    <property type="match status" value="1"/>
</dbReference>
<feature type="domain" description="LolA-like" evidence="3">
    <location>
        <begin position="251"/>
        <end position="461"/>
    </location>
</feature>
<proteinExistence type="predicted"/>
<evidence type="ECO:0000313" key="5">
    <source>
        <dbReference type="Proteomes" id="UP001159428"/>
    </source>
</evidence>
<dbReference type="AlphaFoldDB" id="A0AAU9WFU7"/>
<keyword evidence="1" id="KW-1133">Transmembrane helix</keyword>
<organism evidence="4 5">
    <name type="scientific">Pocillopora meandrina</name>
    <dbReference type="NCBI Taxonomy" id="46732"/>
    <lineage>
        <taxon>Eukaryota</taxon>
        <taxon>Metazoa</taxon>
        <taxon>Cnidaria</taxon>
        <taxon>Anthozoa</taxon>
        <taxon>Hexacorallia</taxon>
        <taxon>Scleractinia</taxon>
        <taxon>Astrocoeniina</taxon>
        <taxon>Pocilloporidae</taxon>
        <taxon>Pocillopora</taxon>
    </lineage>
</organism>
<sequence>MLIKMSSVTFFLICCLFFFLEFVSSLECSSNSQEADYEPFPRNVTPTEFHTRMEITLSHRNATYFVNERYDATKERGAFTLLAEEYDWETYYDKSENEIANLYLPILEDEEEKLNLYINACKSFAWTQERYDRYRCRFPQNESSLKLIADACSATVVLDLLYKNKTQNARYLGRKIVRNIPVQGWRICKNETAMDYWFSVKGWSHTSGNASVPVLVEARPQSAVNLSGGIIHSYSFIDFFFDEPEFQAQREIWCRGAVRPPPLPKLPSRFDVNLERVTSESTRVWSVQEYYDLDKHLYRKDSDGDPNQTTKTGAGIDIRDGTTMKSTFYNKETGKCNEQKLDSTTPKLKFEEDNAIFDTPFGIMALFKDPDAKPVYQGRGVARGIKCDVWRQIRINWPGDAQAYTIWRWFFTEKEGEESLLVPVRLEIEGEAEFNSTDSVEIEFNLNFNSFESRYPTKNAFSSSVICPQEPTTEKQKGLSSGGVTGVAIGCIVLGLCLGSLVVYLWFKRRVLSRMGPPPMKFP</sequence>
<reference evidence="4 5" key="1">
    <citation type="submission" date="2022-05" db="EMBL/GenBank/DDBJ databases">
        <authorList>
            <consortium name="Genoscope - CEA"/>
            <person name="William W."/>
        </authorList>
    </citation>
    <scope>NUCLEOTIDE SEQUENCE [LARGE SCALE GENOMIC DNA]</scope>
</reference>
<evidence type="ECO:0000256" key="2">
    <source>
        <dbReference type="SAM" id="SignalP"/>
    </source>
</evidence>
<comment type="caution">
    <text evidence="4">The sequence shown here is derived from an EMBL/GenBank/DDBJ whole genome shotgun (WGS) entry which is preliminary data.</text>
</comment>
<keyword evidence="1" id="KW-0472">Membrane</keyword>
<name>A0AAU9WFU7_9CNID</name>
<evidence type="ECO:0000256" key="1">
    <source>
        <dbReference type="SAM" id="Phobius"/>
    </source>
</evidence>
<keyword evidence="2" id="KW-0732">Signal</keyword>
<feature type="chain" id="PRO_5043762482" description="LolA-like domain-containing protein" evidence="2">
    <location>
        <begin position="26"/>
        <end position="523"/>
    </location>
</feature>
<dbReference type="PANTHER" id="PTHR36902:SF1">
    <property type="entry name" value="ENRICHED IN SURFACE-LABELED PROTEOME PROTEIN 9"/>
    <property type="match status" value="1"/>
</dbReference>
<protein>
    <recommendedName>
        <fullName evidence="3">LolA-like domain-containing protein</fullName>
    </recommendedName>
</protein>
<dbReference type="InterPro" id="IPR058831">
    <property type="entry name" value="LolA-like_dom_2nd"/>
</dbReference>
<feature type="signal peptide" evidence="2">
    <location>
        <begin position="1"/>
        <end position="25"/>
    </location>
</feature>
<evidence type="ECO:0000259" key="3">
    <source>
        <dbReference type="Pfam" id="PF25898"/>
    </source>
</evidence>
<dbReference type="Proteomes" id="UP001159428">
    <property type="component" value="Unassembled WGS sequence"/>
</dbReference>
<feature type="transmembrane region" description="Helical" evidence="1">
    <location>
        <begin position="484"/>
        <end position="507"/>
    </location>
</feature>